<sequence>MQTLNHQSNYSFSVQLCKLLGYPLYHTPEAFCTPHELDQPGQPEYMSSSALQL</sequence>
<dbReference type="AlphaFoldDB" id="A0A0A9DPN3"/>
<dbReference type="EMBL" id="GBRH01207351">
    <property type="protein sequence ID" value="JAD90544.1"/>
    <property type="molecule type" value="Transcribed_RNA"/>
</dbReference>
<protein>
    <submittedName>
        <fullName evidence="1">Uncharacterized protein</fullName>
    </submittedName>
</protein>
<organism evidence="1">
    <name type="scientific">Arundo donax</name>
    <name type="common">Giant reed</name>
    <name type="synonym">Donax arundinaceus</name>
    <dbReference type="NCBI Taxonomy" id="35708"/>
    <lineage>
        <taxon>Eukaryota</taxon>
        <taxon>Viridiplantae</taxon>
        <taxon>Streptophyta</taxon>
        <taxon>Embryophyta</taxon>
        <taxon>Tracheophyta</taxon>
        <taxon>Spermatophyta</taxon>
        <taxon>Magnoliopsida</taxon>
        <taxon>Liliopsida</taxon>
        <taxon>Poales</taxon>
        <taxon>Poaceae</taxon>
        <taxon>PACMAD clade</taxon>
        <taxon>Arundinoideae</taxon>
        <taxon>Arundineae</taxon>
        <taxon>Arundo</taxon>
    </lineage>
</organism>
<proteinExistence type="predicted"/>
<reference evidence="1" key="2">
    <citation type="journal article" date="2015" name="Data Brief">
        <title>Shoot transcriptome of the giant reed, Arundo donax.</title>
        <authorList>
            <person name="Barrero R.A."/>
            <person name="Guerrero F.D."/>
            <person name="Moolhuijzen P."/>
            <person name="Goolsby J.A."/>
            <person name="Tidwell J."/>
            <person name="Bellgard S.E."/>
            <person name="Bellgard M.I."/>
        </authorList>
    </citation>
    <scope>NUCLEOTIDE SEQUENCE</scope>
    <source>
        <tissue evidence="1">Shoot tissue taken approximately 20 cm above the soil surface</tissue>
    </source>
</reference>
<reference evidence="1" key="1">
    <citation type="submission" date="2014-09" db="EMBL/GenBank/DDBJ databases">
        <authorList>
            <person name="Magalhaes I.L.F."/>
            <person name="Oliveira U."/>
            <person name="Santos F.R."/>
            <person name="Vidigal T.H.D.A."/>
            <person name="Brescovit A.D."/>
            <person name="Santos A.J."/>
        </authorList>
    </citation>
    <scope>NUCLEOTIDE SEQUENCE</scope>
    <source>
        <tissue evidence="1">Shoot tissue taken approximately 20 cm above the soil surface</tissue>
    </source>
</reference>
<evidence type="ECO:0000313" key="1">
    <source>
        <dbReference type="EMBL" id="JAD90544.1"/>
    </source>
</evidence>
<name>A0A0A9DPN3_ARUDO</name>
<accession>A0A0A9DPN3</accession>